<accession>D3LBZ9</accession>
<proteinExistence type="predicted"/>
<evidence type="ECO:0000313" key="1">
    <source>
        <dbReference type="EMBL" id="EFD87605.1"/>
    </source>
</evidence>
<organism evidence="1 2">
    <name type="scientific">Oenococcus oeni AWRIB429</name>
    <dbReference type="NCBI Taxonomy" id="655225"/>
    <lineage>
        <taxon>Bacteria</taxon>
        <taxon>Bacillati</taxon>
        <taxon>Bacillota</taxon>
        <taxon>Bacilli</taxon>
        <taxon>Lactobacillales</taxon>
        <taxon>Lactobacillaceae</taxon>
        <taxon>Oenococcus</taxon>
    </lineage>
</organism>
<dbReference type="AlphaFoldDB" id="D3LBZ9"/>
<reference evidence="1 2" key="1">
    <citation type="journal article" date="2010" name="Appl. Microbiol. Biotechnol.">
        <title>Genotypic diversity in Oenococcus oeni by high-density microarray comparative genome hybridization and whole genome sequencing.</title>
        <authorList>
            <person name="Borneman A.R."/>
            <person name="Bartowsky E.J."/>
            <person name="McCarthy J."/>
            <person name="Chambers P.J."/>
        </authorList>
    </citation>
    <scope>NUCLEOTIDE SEQUENCE [LARGE SCALE GENOMIC DNA]</scope>
    <source>
        <strain evidence="1 2">AWRIB429</strain>
    </source>
</reference>
<name>D3LBZ9_OENOE</name>
<evidence type="ECO:0000313" key="2">
    <source>
        <dbReference type="Proteomes" id="UP000003075"/>
    </source>
</evidence>
<gene>
    <name evidence="1" type="ORF">AWRIB429_1879</name>
</gene>
<comment type="caution">
    <text evidence="1">The sequence shown here is derived from an EMBL/GenBank/DDBJ whole genome shotgun (WGS) entry which is preliminary data.</text>
</comment>
<sequence>MAFSLITTVKKTFKSCRAHKLFISLDDFQHRILRLQIKS</sequence>
<dbReference type="Proteomes" id="UP000003075">
    <property type="component" value="Unassembled WGS sequence"/>
</dbReference>
<dbReference type="EMBL" id="ACSE01000031">
    <property type="protein sequence ID" value="EFD87605.1"/>
    <property type="molecule type" value="Genomic_DNA"/>
</dbReference>
<protein>
    <submittedName>
        <fullName evidence="1">Uncharacterized protein</fullName>
    </submittedName>
</protein>